<dbReference type="AlphaFoldDB" id="A1WG15"/>
<reference evidence="5" key="1">
    <citation type="submission" date="2006-12" db="EMBL/GenBank/DDBJ databases">
        <title>Complete sequence of chromosome 1 of Verminephrobacter eiseniae EF01-2.</title>
        <authorList>
            <person name="Copeland A."/>
            <person name="Lucas S."/>
            <person name="Lapidus A."/>
            <person name="Barry K."/>
            <person name="Detter J.C."/>
            <person name="Glavina del Rio T."/>
            <person name="Dalin E."/>
            <person name="Tice H."/>
            <person name="Pitluck S."/>
            <person name="Chertkov O."/>
            <person name="Brettin T."/>
            <person name="Bruce D."/>
            <person name="Han C."/>
            <person name="Tapia R."/>
            <person name="Gilna P."/>
            <person name="Schmutz J."/>
            <person name="Larimer F."/>
            <person name="Land M."/>
            <person name="Hauser L."/>
            <person name="Kyrpides N."/>
            <person name="Kim E."/>
            <person name="Stahl D."/>
            <person name="Richardson P."/>
        </authorList>
    </citation>
    <scope>NUCLEOTIDE SEQUENCE [LARGE SCALE GENOMIC DNA]</scope>
    <source>
        <strain evidence="5">EF01-2</strain>
    </source>
</reference>
<evidence type="ECO:0000256" key="1">
    <source>
        <dbReference type="ARBA" id="ARBA00022729"/>
    </source>
</evidence>
<dbReference type="SUPFAM" id="SSF53850">
    <property type="entry name" value="Periplasmic binding protein-like II"/>
    <property type="match status" value="1"/>
</dbReference>
<dbReference type="OrthoDB" id="8994218at2"/>
<keyword evidence="5" id="KW-1185">Reference proteome</keyword>
<dbReference type="InterPro" id="IPR001638">
    <property type="entry name" value="Solute-binding_3/MltF_N"/>
</dbReference>
<dbReference type="Proteomes" id="UP000000374">
    <property type="component" value="Chromosome"/>
</dbReference>
<dbReference type="Pfam" id="PF00497">
    <property type="entry name" value="SBP_bac_3"/>
    <property type="match status" value="1"/>
</dbReference>
<dbReference type="STRING" id="391735.Veis_0792"/>
<dbReference type="HOGENOM" id="CLU_019602_18_6_4"/>
<accession>A1WG15</accession>
<dbReference type="EMBL" id="CP000542">
    <property type="protein sequence ID" value="ABM56572.1"/>
    <property type="molecule type" value="Genomic_DNA"/>
</dbReference>
<dbReference type="EC" id="4.2.1.91" evidence="4"/>
<feature type="domain" description="Solute-binding protein family 3/N-terminal" evidence="3">
    <location>
        <begin position="57"/>
        <end position="281"/>
    </location>
</feature>
<dbReference type="GeneID" id="76459473"/>
<dbReference type="GO" id="GO:0047769">
    <property type="term" value="F:arogenate dehydratase activity"/>
    <property type="evidence" value="ECO:0007669"/>
    <property type="project" value="UniProtKB-EC"/>
</dbReference>
<feature type="signal peptide" evidence="2">
    <location>
        <begin position="1"/>
        <end position="29"/>
    </location>
</feature>
<organism evidence="4 5">
    <name type="scientific">Verminephrobacter eiseniae (strain EF01-2)</name>
    <dbReference type="NCBI Taxonomy" id="391735"/>
    <lineage>
        <taxon>Bacteria</taxon>
        <taxon>Pseudomonadati</taxon>
        <taxon>Pseudomonadota</taxon>
        <taxon>Betaproteobacteria</taxon>
        <taxon>Burkholderiales</taxon>
        <taxon>Comamonadaceae</taxon>
        <taxon>Verminephrobacter</taxon>
    </lineage>
</organism>
<dbReference type="PANTHER" id="PTHR35936">
    <property type="entry name" value="MEMBRANE-BOUND LYTIC MUREIN TRANSGLYCOSYLASE F"/>
    <property type="match status" value="1"/>
</dbReference>
<dbReference type="Gene3D" id="3.40.190.10">
    <property type="entry name" value="Periplasmic binding protein-like II"/>
    <property type="match status" value="2"/>
</dbReference>
<evidence type="ECO:0000313" key="5">
    <source>
        <dbReference type="Proteomes" id="UP000000374"/>
    </source>
</evidence>
<proteinExistence type="predicted"/>
<dbReference type="RefSeq" id="WP_011808586.1">
    <property type="nucleotide sequence ID" value="NC_008786.1"/>
</dbReference>
<evidence type="ECO:0000259" key="3">
    <source>
        <dbReference type="SMART" id="SM00062"/>
    </source>
</evidence>
<keyword evidence="4" id="KW-0456">Lyase</keyword>
<sequence>MKRRHAFASTALIGAATLSGALTAPGAQAARAAPAAPAKVALPRTDSTLDRVQKRGVLRAAVILGQAPYFTKDLMTGQWGGACIEMANDIAAKLGVRVELLESTWGHQILDLQSDKVDLAFAVNPTPERALVIDFATPILVHSFTVVTRKGFRKPQTWEDLNRPEVRIAVDLGSTHESIARRYAPKAGISAFKNRDEAVLAVATGRADVNVVLAVLALPMLKKNPTLGEMVIPRPILSLPTNIGTRIETDKRWRDFLSVWADYNRAIGQTREWMTKGLVELGIAAGDIPAEIHF</sequence>
<dbReference type="KEGG" id="vei:Veis_0792"/>
<feature type="chain" id="PRO_5002639981" evidence="2">
    <location>
        <begin position="30"/>
        <end position="294"/>
    </location>
</feature>
<evidence type="ECO:0000313" key="4">
    <source>
        <dbReference type="EMBL" id="ABM56572.1"/>
    </source>
</evidence>
<keyword evidence="1 2" id="KW-0732">Signal</keyword>
<evidence type="ECO:0000256" key="2">
    <source>
        <dbReference type="SAM" id="SignalP"/>
    </source>
</evidence>
<dbReference type="SMART" id="SM00062">
    <property type="entry name" value="PBPb"/>
    <property type="match status" value="1"/>
</dbReference>
<dbReference type="PANTHER" id="PTHR35936:SF17">
    <property type="entry name" value="ARGININE-BINDING EXTRACELLULAR PROTEIN ARTP"/>
    <property type="match status" value="1"/>
</dbReference>
<name>A1WG15_VEREI</name>
<dbReference type="CDD" id="cd13621">
    <property type="entry name" value="PBP2_AA_binding_like_3"/>
    <property type="match status" value="1"/>
</dbReference>
<dbReference type="eggNOG" id="COG0834">
    <property type="taxonomic scope" value="Bacteria"/>
</dbReference>
<protein>
    <submittedName>
        <fullName evidence="4">Cyclohexadienyl dehydratase</fullName>
        <ecNumber evidence="4">4.2.1.91</ecNumber>
    </submittedName>
</protein>
<gene>
    <name evidence="4" type="ordered locus">Veis_0792</name>
</gene>